<gene>
    <name evidence="1" type="ORF">EXIGLDRAFT_706328</name>
</gene>
<evidence type="ECO:0000313" key="2">
    <source>
        <dbReference type="Proteomes" id="UP000077266"/>
    </source>
</evidence>
<sequence>MPVATERTRKPPLWKDGLDSFGAEYSPSKSAVDYVIREGSGRNLLGERYCYWLIRWNTEYGKWKTSEYHFKGDGLDLPSEDALSPSVGNVFIIRYWIDFALSALYGRTHWGCSAFTQYRRVPSRSDPGESGGISSSKQSIQTLSLPPRVASLPKTVFSDALAPCRLIAALPAVVSSDIFPINRLPLKIPQELEPHDDVARARDCVVESCTSPSEFQVLALVPRAQLWIMTRDT</sequence>
<reference evidence="1 2" key="1">
    <citation type="journal article" date="2016" name="Mol. Biol. Evol.">
        <title>Comparative Genomics of Early-Diverging Mushroom-Forming Fungi Provides Insights into the Origins of Lignocellulose Decay Capabilities.</title>
        <authorList>
            <person name="Nagy L.G."/>
            <person name="Riley R."/>
            <person name="Tritt A."/>
            <person name="Adam C."/>
            <person name="Daum C."/>
            <person name="Floudas D."/>
            <person name="Sun H."/>
            <person name="Yadav J.S."/>
            <person name="Pangilinan J."/>
            <person name="Larsson K.H."/>
            <person name="Matsuura K."/>
            <person name="Barry K."/>
            <person name="Labutti K."/>
            <person name="Kuo R."/>
            <person name="Ohm R.A."/>
            <person name="Bhattacharya S.S."/>
            <person name="Shirouzu T."/>
            <person name="Yoshinaga Y."/>
            <person name="Martin F.M."/>
            <person name="Grigoriev I.V."/>
            <person name="Hibbett D.S."/>
        </authorList>
    </citation>
    <scope>NUCLEOTIDE SEQUENCE [LARGE SCALE GENOMIC DNA]</scope>
    <source>
        <strain evidence="1 2">HHB12029</strain>
    </source>
</reference>
<dbReference type="EMBL" id="KV425949">
    <property type="protein sequence ID" value="KZV95920.1"/>
    <property type="molecule type" value="Genomic_DNA"/>
</dbReference>
<keyword evidence="2" id="KW-1185">Reference proteome</keyword>
<accession>A0A165K7K0</accession>
<dbReference type="Proteomes" id="UP000077266">
    <property type="component" value="Unassembled WGS sequence"/>
</dbReference>
<protein>
    <submittedName>
        <fullName evidence="1">Uncharacterized protein</fullName>
    </submittedName>
</protein>
<dbReference type="AlphaFoldDB" id="A0A165K7K0"/>
<name>A0A165K7K0_EXIGL</name>
<dbReference type="InParanoid" id="A0A165K7K0"/>
<proteinExistence type="predicted"/>
<evidence type="ECO:0000313" key="1">
    <source>
        <dbReference type="EMBL" id="KZV95920.1"/>
    </source>
</evidence>
<organism evidence="1 2">
    <name type="scientific">Exidia glandulosa HHB12029</name>
    <dbReference type="NCBI Taxonomy" id="1314781"/>
    <lineage>
        <taxon>Eukaryota</taxon>
        <taxon>Fungi</taxon>
        <taxon>Dikarya</taxon>
        <taxon>Basidiomycota</taxon>
        <taxon>Agaricomycotina</taxon>
        <taxon>Agaricomycetes</taxon>
        <taxon>Auriculariales</taxon>
        <taxon>Exidiaceae</taxon>
        <taxon>Exidia</taxon>
    </lineage>
</organism>